<protein>
    <submittedName>
        <fullName evidence="7">ABC transporter permease</fullName>
    </submittedName>
</protein>
<dbReference type="PANTHER" id="PTHR43229:SF2">
    <property type="entry name" value="NODULATION PROTEIN J"/>
    <property type="match status" value="1"/>
</dbReference>
<evidence type="ECO:0000259" key="6">
    <source>
        <dbReference type="Pfam" id="PF01061"/>
    </source>
</evidence>
<feature type="transmembrane region" description="Helical" evidence="5">
    <location>
        <begin position="212"/>
        <end position="236"/>
    </location>
</feature>
<dbReference type="InterPro" id="IPR013525">
    <property type="entry name" value="ABC2_TM"/>
</dbReference>
<evidence type="ECO:0000256" key="2">
    <source>
        <dbReference type="ARBA" id="ARBA00022692"/>
    </source>
</evidence>
<evidence type="ECO:0000256" key="4">
    <source>
        <dbReference type="ARBA" id="ARBA00023136"/>
    </source>
</evidence>
<gene>
    <name evidence="7" type="ORF">GHK86_06120</name>
</gene>
<evidence type="ECO:0000313" key="8">
    <source>
        <dbReference type="Proteomes" id="UP000437736"/>
    </source>
</evidence>
<feature type="transmembrane region" description="Helical" evidence="5">
    <location>
        <begin position="97"/>
        <end position="119"/>
    </location>
</feature>
<sequence length="243" mass="26294">MTSYPTYLRYELLRTVRNWRFLLFSLLFPLVLLLAVGGSNRHVHLDGISFPLYYMTGMAAWGSMSAVVASGARIAAERQAGWTRQIRITPLRTRSYFQAKVVAGYLMAVLSLAVLYLAGAALGVRLPAGGWLLMTALILVGLVPFAVMGIALGHVLRPETLGPALGGITSLFALLGGAWGPLLHTGVLLTIAKALPSYWLVQAGKAGLDHRGWALEGWVVLAVWSVVLARLAVLAYRRDTARV</sequence>
<feature type="domain" description="ABC-2 type transporter transmembrane" evidence="6">
    <location>
        <begin position="7"/>
        <end position="203"/>
    </location>
</feature>
<dbReference type="EMBL" id="WJHE01000265">
    <property type="protein sequence ID" value="MST32298.1"/>
    <property type="molecule type" value="Genomic_DNA"/>
</dbReference>
<evidence type="ECO:0000313" key="7">
    <source>
        <dbReference type="EMBL" id="MST32298.1"/>
    </source>
</evidence>
<accession>A0ABW9QRE8</accession>
<name>A0ABW9QRE8_9ACTN</name>
<feature type="transmembrane region" description="Helical" evidence="5">
    <location>
        <begin position="131"/>
        <end position="156"/>
    </location>
</feature>
<dbReference type="PANTHER" id="PTHR43229">
    <property type="entry name" value="NODULATION PROTEIN J"/>
    <property type="match status" value="1"/>
</dbReference>
<dbReference type="InterPro" id="IPR051784">
    <property type="entry name" value="Nod_factor_ABC_transporter"/>
</dbReference>
<reference evidence="7 8" key="1">
    <citation type="submission" date="2019-11" db="EMBL/GenBank/DDBJ databases">
        <title>Acidiferrimicrobium australis gen. nov., sp. nov., an acidophilic and obligately heterotrophic, member of the Actinobacteria that catalyses dissimilatory oxido- reduction of iron isolated from metal-rich acidic water in Chile.</title>
        <authorList>
            <person name="Gonzalez D."/>
            <person name="Huber K."/>
            <person name="Hedrich S."/>
            <person name="Rojas-Villalobos C."/>
            <person name="Quatrini R."/>
            <person name="Dinamarca M.A."/>
            <person name="Schwarz A."/>
            <person name="Canales C."/>
            <person name="Nancucheo I."/>
        </authorList>
    </citation>
    <scope>NUCLEOTIDE SEQUENCE [LARGE SCALE GENOMIC DNA]</scope>
    <source>
        <strain evidence="7 8">USS-CCA1</strain>
    </source>
</reference>
<keyword evidence="3 5" id="KW-1133">Transmembrane helix</keyword>
<keyword evidence="4 5" id="KW-0472">Membrane</keyword>
<evidence type="ECO:0000256" key="3">
    <source>
        <dbReference type="ARBA" id="ARBA00022989"/>
    </source>
</evidence>
<organism evidence="7 8">
    <name type="scientific">Acidiferrimicrobium australe</name>
    <dbReference type="NCBI Taxonomy" id="2664430"/>
    <lineage>
        <taxon>Bacteria</taxon>
        <taxon>Bacillati</taxon>
        <taxon>Actinomycetota</taxon>
        <taxon>Acidimicrobiia</taxon>
        <taxon>Acidimicrobiales</taxon>
        <taxon>Acidimicrobiaceae</taxon>
        <taxon>Acidiferrimicrobium</taxon>
    </lineage>
</organism>
<keyword evidence="8" id="KW-1185">Reference proteome</keyword>
<feature type="transmembrane region" description="Helical" evidence="5">
    <location>
        <begin position="168"/>
        <end position="192"/>
    </location>
</feature>
<comment type="caution">
    <text evidence="7">The sequence shown here is derived from an EMBL/GenBank/DDBJ whole genome shotgun (WGS) entry which is preliminary data.</text>
</comment>
<dbReference type="Pfam" id="PF01061">
    <property type="entry name" value="ABC2_membrane"/>
    <property type="match status" value="1"/>
</dbReference>
<proteinExistence type="predicted"/>
<evidence type="ECO:0000256" key="5">
    <source>
        <dbReference type="SAM" id="Phobius"/>
    </source>
</evidence>
<dbReference type="Proteomes" id="UP000437736">
    <property type="component" value="Unassembled WGS sequence"/>
</dbReference>
<feature type="transmembrane region" description="Helical" evidence="5">
    <location>
        <begin position="52"/>
        <end position="76"/>
    </location>
</feature>
<evidence type="ECO:0000256" key="1">
    <source>
        <dbReference type="ARBA" id="ARBA00004141"/>
    </source>
</evidence>
<comment type="subcellular location">
    <subcellularLocation>
        <location evidence="1">Membrane</location>
        <topology evidence="1">Multi-pass membrane protein</topology>
    </subcellularLocation>
</comment>
<keyword evidence="2 5" id="KW-0812">Transmembrane</keyword>
<feature type="transmembrane region" description="Helical" evidence="5">
    <location>
        <begin position="21"/>
        <end position="40"/>
    </location>
</feature>